<dbReference type="Proteomes" id="UP000002318">
    <property type="component" value="Chromosome"/>
</dbReference>
<name>E1R384_SEDSS</name>
<dbReference type="InterPro" id="IPR014756">
    <property type="entry name" value="Ig_E-set"/>
</dbReference>
<proteinExistence type="predicted"/>
<dbReference type="HOGENOM" id="CLU_492500_0_0_12"/>
<dbReference type="PANTHER" id="PTHR38339">
    <property type="entry name" value="TRANSGLUTAMINASE DOMAIN PROTEIN"/>
    <property type="match status" value="1"/>
</dbReference>
<evidence type="ECO:0000256" key="1">
    <source>
        <dbReference type="SAM" id="Phobius"/>
    </source>
</evidence>
<dbReference type="eggNOG" id="COG1305">
    <property type="taxonomic scope" value="Bacteria"/>
</dbReference>
<dbReference type="SUPFAM" id="SSF81296">
    <property type="entry name" value="E set domains"/>
    <property type="match status" value="2"/>
</dbReference>
<dbReference type="Gene3D" id="2.60.40.10">
    <property type="entry name" value="Immunoglobulins"/>
    <property type="match status" value="2"/>
</dbReference>
<feature type="domain" description="Transglutaminase-like" evidence="2">
    <location>
        <begin position="409"/>
        <end position="471"/>
    </location>
</feature>
<dbReference type="PANTHER" id="PTHR38339:SF1">
    <property type="entry name" value="TRANSGLUTAMINASE-LIKE DOMAIN-CONTAINING PROTEIN"/>
    <property type="match status" value="1"/>
</dbReference>
<keyword evidence="1" id="KW-1133">Transmembrane helix</keyword>
<evidence type="ECO:0000313" key="4">
    <source>
        <dbReference type="Proteomes" id="UP000002318"/>
    </source>
</evidence>
<dbReference type="InterPro" id="IPR038765">
    <property type="entry name" value="Papain-like_cys_pep_sf"/>
</dbReference>
<keyword evidence="1" id="KW-0472">Membrane</keyword>
<keyword evidence="4" id="KW-1185">Reference proteome</keyword>
<dbReference type="Pfam" id="PF01833">
    <property type="entry name" value="TIG"/>
    <property type="match status" value="2"/>
</dbReference>
<dbReference type="InterPro" id="IPR002931">
    <property type="entry name" value="Transglutaminase-like"/>
</dbReference>
<dbReference type="Gene3D" id="3.10.620.30">
    <property type="match status" value="1"/>
</dbReference>
<dbReference type="KEGG" id="ssm:Spirs_2150"/>
<dbReference type="STRING" id="573413.Spirs_2150"/>
<dbReference type="AlphaFoldDB" id="E1R384"/>
<dbReference type="SUPFAM" id="SSF54001">
    <property type="entry name" value="Cysteine proteinases"/>
    <property type="match status" value="1"/>
</dbReference>
<evidence type="ECO:0000313" key="3">
    <source>
        <dbReference type="EMBL" id="ADK81270.1"/>
    </source>
</evidence>
<dbReference type="SMART" id="SM00460">
    <property type="entry name" value="TGc"/>
    <property type="match status" value="1"/>
</dbReference>
<reference evidence="3 4" key="1">
    <citation type="journal article" date="2010" name="Stand. Genomic Sci.">
        <title>Complete genome sequence of Spirochaeta smaragdinae type strain (SEBR 4228).</title>
        <authorList>
            <person name="Mavromatis K."/>
            <person name="Yasawong M."/>
            <person name="Chertkov O."/>
            <person name="Lapidus A."/>
            <person name="Lucas S."/>
            <person name="Nolan M."/>
            <person name="Del Rio T.G."/>
            <person name="Tice H."/>
            <person name="Cheng J.F."/>
            <person name="Pitluck S."/>
            <person name="Liolios K."/>
            <person name="Ivanova N."/>
            <person name="Tapia R."/>
            <person name="Han C."/>
            <person name="Bruce D."/>
            <person name="Goodwin L."/>
            <person name="Pati A."/>
            <person name="Chen A."/>
            <person name="Palaniappan K."/>
            <person name="Land M."/>
            <person name="Hauser L."/>
            <person name="Chang Y.J."/>
            <person name="Jeffries C.D."/>
            <person name="Detter J.C."/>
            <person name="Rohde M."/>
            <person name="Brambilla E."/>
            <person name="Spring S."/>
            <person name="Goker M."/>
            <person name="Sikorski J."/>
            <person name="Woyke T."/>
            <person name="Bristow J."/>
            <person name="Eisen J.A."/>
            <person name="Markowitz V."/>
            <person name="Hugenholtz P."/>
            <person name="Klenk H.P."/>
            <person name="Kyrpides N.C."/>
        </authorList>
    </citation>
    <scope>NUCLEOTIDE SEQUENCE [LARGE SCALE GENOMIC DNA]</scope>
    <source>
        <strain evidence="4">DSM 11293 / JCM 15392 / SEBR 4228</strain>
    </source>
</reference>
<feature type="transmembrane region" description="Helical" evidence="1">
    <location>
        <begin position="12"/>
        <end position="34"/>
    </location>
</feature>
<accession>E1R384</accession>
<dbReference type="EMBL" id="CP002116">
    <property type="protein sequence ID" value="ADK81270.1"/>
    <property type="molecule type" value="Genomic_DNA"/>
</dbReference>
<organism evidence="3 4">
    <name type="scientific">Sediminispirochaeta smaragdinae (strain DSM 11293 / JCM 15392 / SEBR 4228)</name>
    <name type="common">Spirochaeta smaragdinae</name>
    <dbReference type="NCBI Taxonomy" id="573413"/>
    <lineage>
        <taxon>Bacteria</taxon>
        <taxon>Pseudomonadati</taxon>
        <taxon>Spirochaetota</taxon>
        <taxon>Spirochaetia</taxon>
        <taxon>Spirochaetales</taxon>
        <taxon>Spirochaetaceae</taxon>
        <taxon>Sediminispirochaeta</taxon>
    </lineage>
</organism>
<evidence type="ECO:0000259" key="2">
    <source>
        <dbReference type="SMART" id="SM00460"/>
    </source>
</evidence>
<dbReference type="InterPro" id="IPR013783">
    <property type="entry name" value="Ig-like_fold"/>
</dbReference>
<protein>
    <submittedName>
        <fullName evidence="3">Transglutaminase domain protein</fullName>
    </submittedName>
</protein>
<gene>
    <name evidence="3" type="ordered locus">Spirs_2150</name>
</gene>
<dbReference type="InterPro" id="IPR002909">
    <property type="entry name" value="IPT_dom"/>
</dbReference>
<dbReference type="Pfam" id="PF01841">
    <property type="entry name" value="Transglut_core"/>
    <property type="match status" value="1"/>
</dbReference>
<dbReference type="OrthoDB" id="9787782at2"/>
<sequence length="553" mass="62596">MNFKKSAHHLIFHSALLPVVFLLALIALFLQVYLHSSVKPAIESIEPAAALPGALLTISGSHFGNFDRDSEVIIAGIRPTRSAYKSWSENQIILIIPEDVGSGRVFVKNDKGASNGLLFTNKSHIPLVLEGPVEPGVPYIDSISPETGPVGTEITIRGMNFGFERQEGEVLFQFFSGAENEKREEERTDTTIACSSIDFDYLSWNDQELRVRVPDGASPGGVVVTTDRGESNSIYFEVTNPVGTKRYPRMKGYQVAYGVEISQVRSSGQASMEIWVPAISKSCAQRGIEGIHEPEPLWRDYRGVMRYHLSDFDPWTTYRLEQTYWFDRYSIETDIHERSVATYDRESSLFRRYTASNVIIPADDEFFTAAASRQARRAASPWAAARALYDYLLEKLTYSRAPAKNVRDAVEQGRGDSYDYAMAYVTLCRAAGIPARPVAGFIVYGDKKSRRHYWAEFYLEKFGWVPVDPALGDGMQSGEVVLIDNPRDYYFGNLDNQHIDLSRGIIELRPADPQARVVRYERNYSLQSIHEEYSRSIESYRAVWKDMEVVGWW</sequence>
<dbReference type="RefSeq" id="WP_013254734.1">
    <property type="nucleotide sequence ID" value="NC_014364.1"/>
</dbReference>
<keyword evidence="1" id="KW-0812">Transmembrane</keyword>
<dbReference type="CDD" id="cd00102">
    <property type="entry name" value="IPT"/>
    <property type="match status" value="1"/>
</dbReference>